<name>A0A9P5YJH4_9AGAR</name>
<dbReference type="AlphaFoldDB" id="A0A9P5YJH4"/>
<evidence type="ECO:0000313" key="2">
    <source>
        <dbReference type="Proteomes" id="UP000807353"/>
    </source>
</evidence>
<sequence length="88" mass="9498">MPTSSSTEAATALWSLTDLPGSSLSHLKWSGDSDSAINSSFKLGVATQVDSVSNLTIGHAILSPRFCCRCRLELLDWPLQNSTNFVRV</sequence>
<reference evidence="1" key="1">
    <citation type="submission" date="2020-11" db="EMBL/GenBank/DDBJ databases">
        <authorList>
            <consortium name="DOE Joint Genome Institute"/>
            <person name="Ahrendt S."/>
            <person name="Riley R."/>
            <person name="Andreopoulos W."/>
            <person name="Labutti K."/>
            <person name="Pangilinan J."/>
            <person name="Ruiz-Duenas F.J."/>
            <person name="Barrasa J.M."/>
            <person name="Sanchez-Garcia M."/>
            <person name="Camarero S."/>
            <person name="Miyauchi S."/>
            <person name="Serrano A."/>
            <person name="Linde D."/>
            <person name="Babiker R."/>
            <person name="Drula E."/>
            <person name="Ayuso-Fernandez I."/>
            <person name="Pacheco R."/>
            <person name="Padilla G."/>
            <person name="Ferreira P."/>
            <person name="Barriuso J."/>
            <person name="Kellner H."/>
            <person name="Castanera R."/>
            <person name="Alfaro M."/>
            <person name="Ramirez L."/>
            <person name="Pisabarro A.G."/>
            <person name="Kuo A."/>
            <person name="Tritt A."/>
            <person name="Lipzen A."/>
            <person name="He G."/>
            <person name="Yan M."/>
            <person name="Ng V."/>
            <person name="Cullen D."/>
            <person name="Martin F."/>
            <person name="Rosso M.-N."/>
            <person name="Henrissat B."/>
            <person name="Hibbett D."/>
            <person name="Martinez A.T."/>
            <person name="Grigoriev I.V."/>
        </authorList>
    </citation>
    <scope>NUCLEOTIDE SEQUENCE</scope>
    <source>
        <strain evidence="1">CBS 247.69</strain>
    </source>
</reference>
<dbReference type="EMBL" id="MU150232">
    <property type="protein sequence ID" value="KAF9468740.1"/>
    <property type="molecule type" value="Genomic_DNA"/>
</dbReference>
<organism evidence="1 2">
    <name type="scientific">Collybia nuda</name>
    <dbReference type="NCBI Taxonomy" id="64659"/>
    <lineage>
        <taxon>Eukaryota</taxon>
        <taxon>Fungi</taxon>
        <taxon>Dikarya</taxon>
        <taxon>Basidiomycota</taxon>
        <taxon>Agaricomycotina</taxon>
        <taxon>Agaricomycetes</taxon>
        <taxon>Agaricomycetidae</taxon>
        <taxon>Agaricales</taxon>
        <taxon>Tricholomatineae</taxon>
        <taxon>Clitocybaceae</taxon>
        <taxon>Collybia</taxon>
    </lineage>
</organism>
<protein>
    <submittedName>
        <fullName evidence="1">Uncharacterized protein</fullName>
    </submittedName>
</protein>
<gene>
    <name evidence="1" type="ORF">BDZ94DRAFT_1246169</name>
</gene>
<accession>A0A9P5YJH4</accession>
<dbReference type="Proteomes" id="UP000807353">
    <property type="component" value="Unassembled WGS sequence"/>
</dbReference>
<comment type="caution">
    <text evidence="1">The sequence shown here is derived from an EMBL/GenBank/DDBJ whole genome shotgun (WGS) entry which is preliminary data.</text>
</comment>
<keyword evidence="2" id="KW-1185">Reference proteome</keyword>
<evidence type="ECO:0000313" key="1">
    <source>
        <dbReference type="EMBL" id="KAF9468740.1"/>
    </source>
</evidence>
<proteinExistence type="predicted"/>